<name>W2GWR6_PHYNI</name>
<sequence>MFILVSLLNRNNLQAGYQELSAFITDDYWNRLNKESSMREATLSTESKDTTTMEAIILHVVHGRVCFLGLPYSSIKEQTKPIGQCDDDPASSSPTVTPGSDSKANAYGSSMIRPAHSAKSSASSRAQEISDIHPDYIFPRYWAPGRRQLSVP</sequence>
<organism evidence="2">
    <name type="scientific">Phytophthora nicotianae</name>
    <name type="common">Potato buckeye rot agent</name>
    <name type="synonym">Phytophthora parasitica</name>
    <dbReference type="NCBI Taxonomy" id="4792"/>
    <lineage>
        <taxon>Eukaryota</taxon>
        <taxon>Sar</taxon>
        <taxon>Stramenopiles</taxon>
        <taxon>Oomycota</taxon>
        <taxon>Peronosporomycetes</taxon>
        <taxon>Peronosporales</taxon>
        <taxon>Peronosporaceae</taxon>
        <taxon>Phytophthora</taxon>
    </lineage>
</organism>
<dbReference type="EMBL" id="KI686134">
    <property type="protein sequence ID" value="ETK87433.1"/>
    <property type="molecule type" value="Genomic_DNA"/>
</dbReference>
<protein>
    <submittedName>
        <fullName evidence="2">Uncharacterized protein</fullName>
    </submittedName>
</protein>
<proteinExistence type="predicted"/>
<gene>
    <name evidence="2" type="ORF">L915_08137</name>
</gene>
<dbReference type="VEuPathDB" id="FungiDB:PPTG_22859"/>
<accession>W2GWR6</accession>
<dbReference type="AlphaFoldDB" id="W2GWR6"/>
<evidence type="ECO:0000313" key="2">
    <source>
        <dbReference type="EMBL" id="ETK87433.1"/>
    </source>
</evidence>
<feature type="compositionally biased region" description="Polar residues" evidence="1">
    <location>
        <begin position="90"/>
        <end position="103"/>
    </location>
</feature>
<evidence type="ECO:0000256" key="1">
    <source>
        <dbReference type="SAM" id="MobiDB-lite"/>
    </source>
</evidence>
<feature type="region of interest" description="Disordered" evidence="1">
    <location>
        <begin position="79"/>
        <end position="126"/>
    </location>
</feature>
<reference evidence="2" key="1">
    <citation type="submission" date="2013-11" db="EMBL/GenBank/DDBJ databases">
        <title>The Genome Sequence of Phytophthora parasitica CJ02B3.</title>
        <authorList>
            <consortium name="The Broad Institute Genomics Platform"/>
            <person name="Russ C."/>
            <person name="Tyler B."/>
            <person name="Panabieres F."/>
            <person name="Shan W."/>
            <person name="Tripathy S."/>
            <person name="Grunwald N."/>
            <person name="Machado M."/>
            <person name="Johnson C.S."/>
            <person name="Arredondo F."/>
            <person name="Hong C."/>
            <person name="Coffey M."/>
            <person name="Young S.K."/>
            <person name="Zeng Q."/>
            <person name="Gargeya S."/>
            <person name="Fitzgerald M."/>
            <person name="Abouelleil A."/>
            <person name="Alvarado L."/>
            <person name="Chapman S.B."/>
            <person name="Gainer-Dewar J."/>
            <person name="Goldberg J."/>
            <person name="Griggs A."/>
            <person name="Gujja S."/>
            <person name="Hansen M."/>
            <person name="Howarth C."/>
            <person name="Imamovic A."/>
            <person name="Ireland A."/>
            <person name="Larimer J."/>
            <person name="McCowan C."/>
            <person name="Murphy C."/>
            <person name="Pearson M."/>
            <person name="Poon T.W."/>
            <person name="Priest M."/>
            <person name="Roberts A."/>
            <person name="Saif S."/>
            <person name="Shea T."/>
            <person name="Sykes S."/>
            <person name="Wortman J."/>
            <person name="Nusbaum C."/>
            <person name="Birren B."/>
        </authorList>
    </citation>
    <scope>NUCLEOTIDE SEQUENCE [LARGE SCALE GENOMIC DNA]</scope>
    <source>
        <strain evidence="2">CJ02B3</strain>
    </source>
</reference>
<dbReference type="Proteomes" id="UP000053236">
    <property type="component" value="Unassembled WGS sequence"/>
</dbReference>
<feature type="compositionally biased region" description="Low complexity" evidence="1">
    <location>
        <begin position="115"/>
        <end position="126"/>
    </location>
</feature>